<evidence type="ECO:0000313" key="4">
    <source>
        <dbReference type="Proteomes" id="UP000607653"/>
    </source>
</evidence>
<dbReference type="SMART" id="SM00248">
    <property type="entry name" value="ANK"/>
    <property type="match status" value="4"/>
</dbReference>
<feature type="domain" description="PGG" evidence="2">
    <location>
        <begin position="463"/>
        <end position="577"/>
    </location>
</feature>
<evidence type="ECO:0000313" key="3">
    <source>
        <dbReference type="EMBL" id="DAD22615.1"/>
    </source>
</evidence>
<dbReference type="SUPFAM" id="SSF48403">
    <property type="entry name" value="Ankyrin repeat"/>
    <property type="match status" value="1"/>
</dbReference>
<dbReference type="AlphaFoldDB" id="A0A822XUX8"/>
<evidence type="ECO:0000259" key="2">
    <source>
        <dbReference type="Pfam" id="PF13962"/>
    </source>
</evidence>
<feature type="transmembrane region" description="Helical" evidence="1">
    <location>
        <begin position="509"/>
        <end position="532"/>
    </location>
</feature>
<dbReference type="PANTHER" id="PTHR24177">
    <property type="entry name" value="CASKIN"/>
    <property type="match status" value="1"/>
</dbReference>
<dbReference type="EMBL" id="DUZY01000001">
    <property type="protein sequence ID" value="DAD22615.1"/>
    <property type="molecule type" value="Genomic_DNA"/>
</dbReference>
<dbReference type="InterPro" id="IPR026961">
    <property type="entry name" value="PGG_dom"/>
</dbReference>
<gene>
    <name evidence="3" type="ORF">HUJ06_024078</name>
</gene>
<feature type="transmembrane region" description="Helical" evidence="1">
    <location>
        <begin position="260"/>
        <end position="278"/>
    </location>
</feature>
<dbReference type="PANTHER" id="PTHR24177:SF365">
    <property type="entry name" value="ANKYRIN REPEAT-CONTAINING PROTEIN NPR4-LIKE ISOFORM X1"/>
    <property type="match status" value="1"/>
</dbReference>
<feature type="transmembrane region" description="Helical" evidence="1">
    <location>
        <begin position="470"/>
        <end position="489"/>
    </location>
</feature>
<keyword evidence="1" id="KW-0472">Membrane</keyword>
<reference evidence="3 4" key="1">
    <citation type="journal article" date="2020" name="Mol. Biol. Evol.">
        <title>Distinct Expression and Methylation Patterns for Genes with Different Fates following a Single Whole-Genome Duplication in Flowering Plants.</title>
        <authorList>
            <person name="Shi T."/>
            <person name="Rahmani R.S."/>
            <person name="Gugger P.F."/>
            <person name="Wang M."/>
            <person name="Li H."/>
            <person name="Zhang Y."/>
            <person name="Li Z."/>
            <person name="Wang Q."/>
            <person name="Van de Peer Y."/>
            <person name="Marchal K."/>
            <person name="Chen J."/>
        </authorList>
    </citation>
    <scope>NUCLEOTIDE SEQUENCE [LARGE SCALE GENOMIC DNA]</scope>
    <source>
        <tissue evidence="3">Leaf</tissue>
    </source>
</reference>
<organism evidence="3 4">
    <name type="scientific">Nelumbo nucifera</name>
    <name type="common">Sacred lotus</name>
    <dbReference type="NCBI Taxonomy" id="4432"/>
    <lineage>
        <taxon>Eukaryota</taxon>
        <taxon>Viridiplantae</taxon>
        <taxon>Streptophyta</taxon>
        <taxon>Embryophyta</taxon>
        <taxon>Tracheophyta</taxon>
        <taxon>Spermatophyta</taxon>
        <taxon>Magnoliopsida</taxon>
        <taxon>Proteales</taxon>
        <taxon>Nelumbonaceae</taxon>
        <taxon>Nelumbo</taxon>
    </lineage>
</organism>
<sequence>MTIVFNGILAISRRRSTSSVLTEKMSSTYITPRPSSTEEVTDNLREDYVKYLPLYKAVDGGEWESAERFLAVHPDAVRAKITSLGQTALHVATLNGNVVMVEKLVQLMSKNDLQVTDNHGITALSIAAVGGITRIAEAMVNGNRGLVCIRNSYGYIPVVVAAIRGRKDMVRFLYSVTPLVEFNPEISNNNGVTLLIETISAEIYDVALNLLQRFPRLAITKDKFGETALSTLARRPSAFPSGSQHSIWAQWIYSKDDTDFWHVQCFCVIVYVVVFWLLRRIAWRIQQVYQKKLVRIQVIEILKVICSEIEKLDEAHLQEAGVYFAMHRAAKFGIVEIVDGIIDSIPNTLYALDENGQSIITVAIVHRQHKVFNLIYGMGTKESYIMPFDKQQNTMLHLAAMLSPYSQLSRVSGAALQMQRELQWFKEVEKFVPPKYKEFQNSNGQTPQTLFTEAHRNLVKDGEKWMKDTATSCMVVATLIATIMFTAAFTMPGGNNSDTGIPIFLHTKAFMIFIISDAFSLFSSTTSVLMFLGILTSRYAEEDFLVSLPKRLIIGLATLFFSVATMMIAFGATLFIVLHHRAKWTAIPVTLLGSVPVALFVLLQFPLLVDMIVSTYGSGIFGLGK</sequence>
<accession>A0A822XUX8</accession>
<evidence type="ECO:0000256" key="1">
    <source>
        <dbReference type="SAM" id="Phobius"/>
    </source>
</evidence>
<proteinExistence type="predicted"/>
<protein>
    <recommendedName>
        <fullName evidence="2">PGG domain-containing protein</fullName>
    </recommendedName>
</protein>
<feature type="transmembrane region" description="Helical" evidence="1">
    <location>
        <begin position="552"/>
        <end position="578"/>
    </location>
</feature>
<comment type="caution">
    <text evidence="3">The sequence shown here is derived from an EMBL/GenBank/DDBJ whole genome shotgun (WGS) entry which is preliminary data.</text>
</comment>
<feature type="transmembrane region" description="Helical" evidence="1">
    <location>
        <begin position="584"/>
        <end position="603"/>
    </location>
</feature>
<dbReference type="Gene3D" id="1.25.40.20">
    <property type="entry name" value="Ankyrin repeat-containing domain"/>
    <property type="match status" value="3"/>
</dbReference>
<dbReference type="Pfam" id="PF00023">
    <property type="entry name" value="Ank"/>
    <property type="match status" value="1"/>
</dbReference>
<dbReference type="InterPro" id="IPR002110">
    <property type="entry name" value="Ankyrin_rpt"/>
</dbReference>
<keyword evidence="1" id="KW-1133">Transmembrane helix</keyword>
<keyword evidence="4" id="KW-1185">Reference proteome</keyword>
<dbReference type="InterPro" id="IPR036770">
    <property type="entry name" value="Ankyrin_rpt-contain_sf"/>
</dbReference>
<keyword evidence="1" id="KW-0812">Transmembrane</keyword>
<dbReference type="Proteomes" id="UP000607653">
    <property type="component" value="Unassembled WGS sequence"/>
</dbReference>
<name>A0A822XUX8_NELNU</name>
<dbReference type="Pfam" id="PF13962">
    <property type="entry name" value="PGG"/>
    <property type="match status" value="1"/>
</dbReference>